<dbReference type="Gene3D" id="3.10.20.30">
    <property type="match status" value="1"/>
</dbReference>
<dbReference type="Pfam" id="PF02597">
    <property type="entry name" value="ThiS"/>
    <property type="match status" value="1"/>
</dbReference>
<dbReference type="InterPro" id="IPR003749">
    <property type="entry name" value="ThiS/MoaD-like"/>
</dbReference>
<comment type="caution">
    <text evidence="1">The sequence shown here is derived from an EMBL/GenBank/DDBJ whole genome shotgun (WGS) entry which is preliminary data.</text>
</comment>
<evidence type="ECO:0000313" key="2">
    <source>
        <dbReference type="EMBL" id="TKC61436.1"/>
    </source>
</evidence>
<dbReference type="Proteomes" id="UP000291117">
    <property type="component" value="Unassembled WGS sequence"/>
</dbReference>
<accession>A0A4V5PEH2</accession>
<evidence type="ECO:0000313" key="3">
    <source>
        <dbReference type="Proteomes" id="UP000291117"/>
    </source>
</evidence>
<dbReference type="CDD" id="cd00754">
    <property type="entry name" value="Ubl_MoaD"/>
    <property type="match status" value="1"/>
</dbReference>
<dbReference type="RefSeq" id="WP_131612579.1">
    <property type="nucleotide sequence ID" value="NZ_SJSM01000032.1"/>
</dbReference>
<sequence>MRIQVFAILKDFFKKEFELKVALHTIADLRTHLSLLNPNATPVLNRCRFAVQDEFVTDEYTLTGNEHVVIIPPSSGG</sequence>
<accession>A0A4R0MEX4</accession>
<proteinExistence type="predicted"/>
<dbReference type="SUPFAM" id="SSF54285">
    <property type="entry name" value="MoaD/ThiS"/>
    <property type="match status" value="1"/>
</dbReference>
<dbReference type="InterPro" id="IPR016155">
    <property type="entry name" value="Mopterin_synth/thiamin_S_b"/>
</dbReference>
<dbReference type="AlphaFoldDB" id="A0A4R0MEX4"/>
<protein>
    <submittedName>
        <fullName evidence="1">MoaD/ThiS family protein</fullName>
    </submittedName>
</protein>
<keyword evidence="3" id="KW-1185">Reference proteome</keyword>
<dbReference type="EMBL" id="SJSM01000032">
    <property type="protein sequence ID" value="TCC84617.1"/>
    <property type="molecule type" value="Genomic_DNA"/>
</dbReference>
<reference evidence="2 4" key="2">
    <citation type="submission" date="2019-04" db="EMBL/GenBank/DDBJ databases">
        <title>Pedobacter sp. RP-1-16 sp. nov., isolated from Arctic soil.</title>
        <authorList>
            <person name="Dahal R.H."/>
            <person name="Kim D.-U."/>
        </authorList>
    </citation>
    <scope>NUCLEOTIDE SEQUENCE [LARGE SCALE GENOMIC DNA]</scope>
    <source>
        <strain evidence="2 4">RP-1-16</strain>
    </source>
</reference>
<name>A0A4R0MEX4_9SPHI</name>
<dbReference type="InterPro" id="IPR012675">
    <property type="entry name" value="Beta-grasp_dom_sf"/>
</dbReference>
<dbReference type="EMBL" id="SWDX01000004">
    <property type="protein sequence ID" value="TKC61436.1"/>
    <property type="molecule type" value="Genomic_DNA"/>
</dbReference>
<organism evidence="1 3">
    <name type="scientific">Pedobacter hiemivivus</name>
    <dbReference type="NCBI Taxonomy" id="2530454"/>
    <lineage>
        <taxon>Bacteria</taxon>
        <taxon>Pseudomonadati</taxon>
        <taxon>Bacteroidota</taxon>
        <taxon>Sphingobacteriia</taxon>
        <taxon>Sphingobacteriales</taxon>
        <taxon>Sphingobacteriaceae</taxon>
        <taxon>Pedobacter</taxon>
    </lineage>
</organism>
<dbReference type="OrthoDB" id="894155at2"/>
<evidence type="ECO:0000313" key="4">
    <source>
        <dbReference type="Proteomes" id="UP000309594"/>
    </source>
</evidence>
<dbReference type="Proteomes" id="UP000309594">
    <property type="component" value="Unassembled WGS sequence"/>
</dbReference>
<evidence type="ECO:0000313" key="1">
    <source>
        <dbReference type="EMBL" id="TCC84617.1"/>
    </source>
</evidence>
<gene>
    <name evidence="1" type="ORF">EZ444_25150</name>
    <name evidence="2" type="ORF">FBD94_12975</name>
</gene>
<reference evidence="1 3" key="1">
    <citation type="submission" date="2019-02" db="EMBL/GenBank/DDBJ databases">
        <title>Pedobacter sp. RP-3-8 sp. nov., isolated from Arctic soil.</title>
        <authorList>
            <person name="Dahal R.H."/>
        </authorList>
    </citation>
    <scope>NUCLEOTIDE SEQUENCE [LARGE SCALE GENOMIC DNA]</scope>
    <source>
        <strain evidence="1 3">RP-3-8</strain>
    </source>
</reference>